<dbReference type="Proteomes" id="UP000321514">
    <property type="component" value="Unassembled WGS sequence"/>
</dbReference>
<proteinExistence type="predicted"/>
<evidence type="ECO:0000313" key="1">
    <source>
        <dbReference type="EMBL" id="GEN10885.1"/>
    </source>
</evidence>
<organism evidence="1 4">
    <name type="scientific">Myxococcus fulvus</name>
    <dbReference type="NCBI Taxonomy" id="33"/>
    <lineage>
        <taxon>Bacteria</taxon>
        <taxon>Pseudomonadati</taxon>
        <taxon>Myxococcota</taxon>
        <taxon>Myxococcia</taxon>
        <taxon>Myxococcales</taxon>
        <taxon>Cystobacterineae</taxon>
        <taxon>Myxococcaceae</taxon>
        <taxon>Myxococcus</taxon>
    </lineage>
</organism>
<evidence type="ECO:0000313" key="4">
    <source>
        <dbReference type="Proteomes" id="UP000321514"/>
    </source>
</evidence>
<comment type="caution">
    <text evidence="1">The sequence shown here is derived from an EMBL/GenBank/DDBJ whole genome shotgun (WGS) entry which is preliminary data.</text>
</comment>
<dbReference type="SUPFAM" id="SSF88659">
    <property type="entry name" value="Sigma3 and sigma4 domains of RNA polymerase sigma factors"/>
    <property type="match status" value="1"/>
</dbReference>
<dbReference type="Gene3D" id="1.10.10.10">
    <property type="entry name" value="Winged helix-like DNA-binding domain superfamily/Winged helix DNA-binding domain"/>
    <property type="match status" value="1"/>
</dbReference>
<dbReference type="RefSeq" id="WP_255316170.1">
    <property type="nucleotide sequence ID" value="NZ_BJXR01000042.1"/>
</dbReference>
<reference evidence="2 3" key="1">
    <citation type="submission" date="2016-10" db="EMBL/GenBank/DDBJ databases">
        <authorList>
            <person name="Varghese N."/>
            <person name="Submissions S."/>
        </authorList>
    </citation>
    <scope>NUCLEOTIDE SEQUENCE [LARGE SCALE GENOMIC DNA]</scope>
    <source>
        <strain evidence="2 3">DSM 16525</strain>
    </source>
</reference>
<gene>
    <name evidence="1" type="ORF">MFU01_59220</name>
    <name evidence="2" type="ORF">SAMN05443572_11264</name>
</gene>
<accession>A0A511T9L6</accession>
<evidence type="ECO:0000313" key="2">
    <source>
        <dbReference type="EMBL" id="SEU37359.1"/>
    </source>
</evidence>
<reference evidence="1 4" key="2">
    <citation type="submission" date="2019-07" db="EMBL/GenBank/DDBJ databases">
        <title>Whole genome shotgun sequence of Myxococcus fulvus NBRC 100333.</title>
        <authorList>
            <person name="Hosoyama A."/>
            <person name="Uohara A."/>
            <person name="Ohji S."/>
            <person name="Ichikawa N."/>
        </authorList>
    </citation>
    <scope>NUCLEOTIDE SEQUENCE [LARGE SCALE GENOMIC DNA]</scope>
    <source>
        <strain evidence="1 4">NBRC 100333</strain>
    </source>
</reference>
<dbReference type="NCBIfam" id="TIGR03001">
    <property type="entry name" value="Sig-70_gmx1"/>
    <property type="match status" value="1"/>
</dbReference>
<dbReference type="STRING" id="1334629.MFUL124B02_41290"/>
<sequence>MLSSHGVSSPDVSLAQAFIAARGVPCAPESLPPLQALLARALGTAREPWPGVALDGARFVVHLARLLPAQAPSEDVEKFHLPDVYLARAAADQLPSALSAFEASFMPEVNAAVARLKLPPSGLDEVRQLLRQRMLVGSQDAPARLAAYPGTGPLSGWVRAAALWLALDWQRQRGGHPQADDGDLSLLVAPGDDPELVYLKNTYRAEFSASFTAALGTLEARQRNFLRMKYLDGLSIDQLGALYGVHRSTAARWVVAAQESLLQETRRLLTEKLRLTGSQLDSVLRLISSQLDVNLSRLLRSKVE</sequence>
<dbReference type="AlphaFoldDB" id="A0A511T9L6"/>
<dbReference type="EMBL" id="FOIB01000012">
    <property type="protein sequence ID" value="SEU37359.1"/>
    <property type="molecule type" value="Genomic_DNA"/>
</dbReference>
<dbReference type="EMBL" id="BJXR01000042">
    <property type="protein sequence ID" value="GEN10885.1"/>
    <property type="molecule type" value="Genomic_DNA"/>
</dbReference>
<protein>
    <submittedName>
        <fullName evidence="2">RNA polymerase sigma-70 factor, ECF subfamily</fullName>
    </submittedName>
</protein>
<dbReference type="InterPro" id="IPR011745">
    <property type="entry name" value="RNA_pol_sigma70_MYXXA"/>
</dbReference>
<keyword evidence="3" id="KW-1185">Reference proteome</keyword>
<evidence type="ECO:0000313" key="3">
    <source>
        <dbReference type="Proteomes" id="UP000183760"/>
    </source>
</evidence>
<dbReference type="InterPro" id="IPR036388">
    <property type="entry name" value="WH-like_DNA-bd_sf"/>
</dbReference>
<dbReference type="InterPro" id="IPR013324">
    <property type="entry name" value="RNA_pol_sigma_r3/r4-like"/>
</dbReference>
<name>A0A511T9L6_MYXFU</name>
<dbReference type="Proteomes" id="UP000183760">
    <property type="component" value="Unassembled WGS sequence"/>
</dbReference>